<dbReference type="PANTHER" id="PTHR36766:SF48">
    <property type="entry name" value="DISEASE RESISTANCE PROTEIN RGA3"/>
    <property type="match status" value="1"/>
</dbReference>
<name>A0A6V7PEM7_ANACO</name>
<accession>A0A6V7PEM7</accession>
<dbReference type="InterPro" id="IPR042197">
    <property type="entry name" value="Apaf_helical"/>
</dbReference>
<dbReference type="EMBL" id="LR862147">
    <property type="protein sequence ID" value="CAD1828976.1"/>
    <property type="molecule type" value="Genomic_DNA"/>
</dbReference>
<feature type="domain" description="NB-ARC" evidence="1">
    <location>
        <begin position="14"/>
        <end position="144"/>
    </location>
</feature>
<dbReference type="Gene3D" id="1.10.8.430">
    <property type="entry name" value="Helical domain of apoptotic protease-activating factors"/>
    <property type="match status" value="1"/>
</dbReference>
<evidence type="ECO:0000259" key="1">
    <source>
        <dbReference type="Pfam" id="PF00931"/>
    </source>
</evidence>
<gene>
    <name evidence="2" type="ORF">CB5_LOCUS12187</name>
</gene>
<organism evidence="2">
    <name type="scientific">Ananas comosus var. bracteatus</name>
    <name type="common">red pineapple</name>
    <dbReference type="NCBI Taxonomy" id="296719"/>
    <lineage>
        <taxon>Eukaryota</taxon>
        <taxon>Viridiplantae</taxon>
        <taxon>Streptophyta</taxon>
        <taxon>Embryophyta</taxon>
        <taxon>Tracheophyta</taxon>
        <taxon>Spermatophyta</taxon>
        <taxon>Magnoliopsida</taxon>
        <taxon>Liliopsida</taxon>
        <taxon>Poales</taxon>
        <taxon>Bromeliaceae</taxon>
        <taxon>Bromelioideae</taxon>
        <taxon>Ananas</taxon>
    </lineage>
</organism>
<evidence type="ECO:0000313" key="2">
    <source>
        <dbReference type="EMBL" id="CAD1828976.1"/>
    </source>
</evidence>
<sequence>MADIVAVHITRLLVCNDRRVRGHFEKMIWVCVSHDFDSRRLIRSIVESVTGAKFDLTSMESMQHSLVERLGGRRFLLVLDDVWNENSEKWDRLRTLLTVGGKGSKVVVTTRSVRVASLMGTVEPHILRGLSEDDCWLLFKRRAFGLGAGEKTGNLVTIGKGIVKKAGGVPLAAKALGSLMRFKRESEWLAIRDNDIWNLPDEENEILPSLRLSYNHLPSHLKQCFAYCSILQ</sequence>
<proteinExistence type="predicted"/>
<dbReference type="AlphaFoldDB" id="A0A6V7PEM7"/>
<dbReference type="Pfam" id="PF00931">
    <property type="entry name" value="NB-ARC"/>
    <property type="match status" value="1"/>
</dbReference>
<reference evidence="2" key="1">
    <citation type="submission" date="2020-07" db="EMBL/GenBank/DDBJ databases">
        <authorList>
            <person name="Lin J."/>
        </authorList>
    </citation>
    <scope>NUCLEOTIDE SEQUENCE</scope>
</reference>
<dbReference type="GO" id="GO:0043531">
    <property type="term" value="F:ADP binding"/>
    <property type="evidence" value="ECO:0007669"/>
    <property type="project" value="InterPro"/>
</dbReference>
<dbReference type="InterPro" id="IPR027417">
    <property type="entry name" value="P-loop_NTPase"/>
</dbReference>
<dbReference type="Gene3D" id="3.40.50.300">
    <property type="entry name" value="P-loop containing nucleotide triphosphate hydrolases"/>
    <property type="match status" value="1"/>
</dbReference>
<protein>
    <recommendedName>
        <fullName evidence="1">NB-ARC domain-containing protein</fullName>
    </recommendedName>
</protein>
<dbReference type="SUPFAM" id="SSF52540">
    <property type="entry name" value="P-loop containing nucleoside triphosphate hydrolases"/>
    <property type="match status" value="1"/>
</dbReference>
<dbReference type="PRINTS" id="PR00364">
    <property type="entry name" value="DISEASERSIST"/>
</dbReference>
<dbReference type="InterPro" id="IPR002182">
    <property type="entry name" value="NB-ARC"/>
</dbReference>
<dbReference type="PANTHER" id="PTHR36766">
    <property type="entry name" value="PLANT BROAD-SPECTRUM MILDEW RESISTANCE PROTEIN RPW8"/>
    <property type="match status" value="1"/>
</dbReference>